<organism evidence="1">
    <name type="scientific">uncultured Caudovirales phage</name>
    <dbReference type="NCBI Taxonomy" id="2100421"/>
    <lineage>
        <taxon>Viruses</taxon>
        <taxon>Duplodnaviria</taxon>
        <taxon>Heunggongvirae</taxon>
        <taxon>Uroviricota</taxon>
        <taxon>Caudoviricetes</taxon>
        <taxon>Peduoviridae</taxon>
        <taxon>Maltschvirus</taxon>
        <taxon>Maltschvirus maltsch</taxon>
    </lineage>
</organism>
<sequence>MGDDGYLFSKGLRDAMAEFKDMDIQDLMQNREFWTKIGLHGGMTQEQLDKIFKENDERAQKKE</sequence>
<reference evidence="1" key="1">
    <citation type="submission" date="2020-04" db="EMBL/GenBank/DDBJ databases">
        <authorList>
            <person name="Chiriac C."/>
            <person name="Salcher M."/>
            <person name="Ghai R."/>
            <person name="Kavagutti S V."/>
        </authorList>
    </citation>
    <scope>NUCLEOTIDE SEQUENCE</scope>
</reference>
<name>A0A6J5KYW4_9CAUD</name>
<evidence type="ECO:0000313" key="1">
    <source>
        <dbReference type="EMBL" id="CAB4126512.1"/>
    </source>
</evidence>
<gene>
    <name evidence="1" type="ORF">UFOVP80_11</name>
</gene>
<proteinExistence type="predicted"/>
<dbReference type="EMBL" id="LR796205">
    <property type="protein sequence ID" value="CAB4126512.1"/>
    <property type="molecule type" value="Genomic_DNA"/>
</dbReference>
<protein>
    <submittedName>
        <fullName evidence="1">Uncharacterized protein</fullName>
    </submittedName>
</protein>
<accession>A0A6J5KYW4</accession>